<dbReference type="InterPro" id="IPR003439">
    <property type="entry name" value="ABC_transporter-like_ATP-bd"/>
</dbReference>
<gene>
    <name evidence="7" type="ORF">ACFSX5_02965</name>
</gene>
<feature type="region of interest" description="Disordered" evidence="5">
    <location>
        <begin position="247"/>
        <end position="283"/>
    </location>
</feature>
<feature type="domain" description="ABC transporter" evidence="6">
    <location>
        <begin position="5"/>
        <end position="234"/>
    </location>
</feature>
<feature type="compositionally biased region" description="Basic and acidic residues" evidence="5">
    <location>
        <begin position="247"/>
        <end position="270"/>
    </location>
</feature>
<keyword evidence="8" id="KW-1185">Reference proteome</keyword>
<keyword evidence="4 7" id="KW-0067">ATP-binding</keyword>
<name>A0ABW5QG63_9HYPH</name>
<dbReference type="Gene3D" id="3.40.50.300">
    <property type="entry name" value="P-loop containing nucleotide triphosphate hydrolases"/>
    <property type="match status" value="2"/>
</dbReference>
<evidence type="ECO:0000256" key="4">
    <source>
        <dbReference type="ARBA" id="ARBA00022840"/>
    </source>
</evidence>
<organism evidence="7 8">
    <name type="scientific">Devosia albogilva</name>
    <dbReference type="NCBI Taxonomy" id="429726"/>
    <lineage>
        <taxon>Bacteria</taxon>
        <taxon>Pseudomonadati</taxon>
        <taxon>Pseudomonadota</taxon>
        <taxon>Alphaproteobacteria</taxon>
        <taxon>Hyphomicrobiales</taxon>
        <taxon>Devosiaceae</taxon>
        <taxon>Devosia</taxon>
    </lineage>
</organism>
<dbReference type="InterPro" id="IPR003593">
    <property type="entry name" value="AAA+_ATPase"/>
</dbReference>
<dbReference type="InterPro" id="IPR050611">
    <property type="entry name" value="ABCF"/>
</dbReference>
<keyword evidence="2" id="KW-0677">Repeat</keyword>
<dbReference type="PROSITE" id="PS00211">
    <property type="entry name" value="ABC_TRANSPORTER_1"/>
    <property type="match status" value="1"/>
</dbReference>
<feature type="domain" description="ABC transporter" evidence="6">
    <location>
        <begin position="336"/>
        <end position="524"/>
    </location>
</feature>
<sequence length="525" mass="54950">MPASIVLSGLSLQTPDGRPLLSHLDLSFGPHRTGLVGRNGVGKSTLLRVIGGELAPASGRVTVDGRVGVLRQAVAAGEETVADLFGVAEALALVERAVSGTATAEELAEADWTLESRVEEALARLGLAAEPSRPLRTLSGGQRTRAALAALVFAEPDFILLDEPTNNLDADGRAAVVDLLGSWRGGAIVVSHDRELLETVDAIVELTSLGATTYGGSYSRYRAQKALELQSAEHDLAAAERQVAEVARKAQEARERQARRDAGGRKEARRGGAPKILLGGRKENAENSAGAGSVLAERQAEAAGVALVRARERVEVLTPFSVRLEPSGLPAGKTVLQASGVTGGYDPERPVVRDFSLTLIGPERVALVGPNGAGKTTLLNLLTGRLKPVAGTVVLGGPAAMLDQQVSLLDPAESILDNFRRLSPGSTENQCRAVLAAFMFRADAALQRVGTLSGGQMLRAGLACVLGGTTPPMLLVLDEPTNHLDVESIEVVEAGLRAFDGALLVVSHDPVFLENIGVERRVEIG</sequence>
<dbReference type="GO" id="GO:0005524">
    <property type="term" value="F:ATP binding"/>
    <property type="evidence" value="ECO:0007669"/>
    <property type="project" value="UniProtKB-KW"/>
</dbReference>
<comment type="caution">
    <text evidence="7">The sequence shown here is derived from an EMBL/GenBank/DDBJ whole genome shotgun (WGS) entry which is preliminary data.</text>
</comment>
<comment type="similarity">
    <text evidence="1">Belongs to the ABC transporter superfamily.</text>
</comment>
<dbReference type="SMART" id="SM00382">
    <property type="entry name" value="AAA"/>
    <property type="match status" value="2"/>
</dbReference>
<accession>A0ABW5QG63</accession>
<dbReference type="InterPro" id="IPR027417">
    <property type="entry name" value="P-loop_NTPase"/>
</dbReference>
<evidence type="ECO:0000256" key="3">
    <source>
        <dbReference type="ARBA" id="ARBA00022741"/>
    </source>
</evidence>
<evidence type="ECO:0000256" key="2">
    <source>
        <dbReference type="ARBA" id="ARBA00022737"/>
    </source>
</evidence>
<evidence type="ECO:0000256" key="5">
    <source>
        <dbReference type="SAM" id="MobiDB-lite"/>
    </source>
</evidence>
<dbReference type="InterPro" id="IPR017871">
    <property type="entry name" value="ABC_transporter-like_CS"/>
</dbReference>
<keyword evidence="3" id="KW-0547">Nucleotide-binding</keyword>
<dbReference type="SUPFAM" id="SSF52540">
    <property type="entry name" value="P-loop containing nucleoside triphosphate hydrolases"/>
    <property type="match status" value="2"/>
</dbReference>
<dbReference type="Pfam" id="PF00005">
    <property type="entry name" value="ABC_tran"/>
    <property type="match status" value="2"/>
</dbReference>
<dbReference type="PANTHER" id="PTHR19211:SF6">
    <property type="entry name" value="BLL7188 PROTEIN"/>
    <property type="match status" value="1"/>
</dbReference>
<proteinExistence type="inferred from homology"/>
<reference evidence="8" key="1">
    <citation type="journal article" date="2019" name="Int. J. Syst. Evol. Microbiol.">
        <title>The Global Catalogue of Microorganisms (GCM) 10K type strain sequencing project: providing services to taxonomists for standard genome sequencing and annotation.</title>
        <authorList>
            <consortium name="The Broad Institute Genomics Platform"/>
            <consortium name="The Broad Institute Genome Sequencing Center for Infectious Disease"/>
            <person name="Wu L."/>
            <person name="Ma J."/>
        </authorList>
    </citation>
    <scope>NUCLEOTIDE SEQUENCE [LARGE SCALE GENOMIC DNA]</scope>
    <source>
        <strain evidence="8">CCM 7427</strain>
    </source>
</reference>
<dbReference type="CDD" id="cd03221">
    <property type="entry name" value="ABCF_EF-3"/>
    <property type="match status" value="2"/>
</dbReference>
<evidence type="ECO:0000256" key="1">
    <source>
        <dbReference type="ARBA" id="ARBA00005417"/>
    </source>
</evidence>
<evidence type="ECO:0000313" key="8">
    <source>
        <dbReference type="Proteomes" id="UP001597521"/>
    </source>
</evidence>
<dbReference type="PANTHER" id="PTHR19211">
    <property type="entry name" value="ATP-BINDING TRANSPORT PROTEIN-RELATED"/>
    <property type="match status" value="1"/>
</dbReference>
<dbReference type="RefSeq" id="WP_386831626.1">
    <property type="nucleotide sequence ID" value="NZ_JBHUNP010000001.1"/>
</dbReference>
<dbReference type="EMBL" id="JBHUNP010000001">
    <property type="protein sequence ID" value="MFD2646750.1"/>
    <property type="molecule type" value="Genomic_DNA"/>
</dbReference>
<protein>
    <submittedName>
        <fullName evidence="7">ABC-F family ATP-binding cassette domain-containing protein</fullName>
    </submittedName>
</protein>
<dbReference type="PROSITE" id="PS50893">
    <property type="entry name" value="ABC_TRANSPORTER_2"/>
    <property type="match status" value="2"/>
</dbReference>
<evidence type="ECO:0000313" key="7">
    <source>
        <dbReference type="EMBL" id="MFD2646750.1"/>
    </source>
</evidence>
<evidence type="ECO:0000259" key="6">
    <source>
        <dbReference type="PROSITE" id="PS50893"/>
    </source>
</evidence>
<dbReference type="Proteomes" id="UP001597521">
    <property type="component" value="Unassembled WGS sequence"/>
</dbReference>